<accession>A0ABQ5C270</accession>
<keyword evidence="2" id="KW-1185">Reference proteome</keyword>
<proteinExistence type="predicted"/>
<evidence type="ECO:0000313" key="1">
    <source>
        <dbReference type="EMBL" id="GJT20452.1"/>
    </source>
</evidence>
<protein>
    <submittedName>
        <fullName evidence="1">Uncharacterized protein</fullName>
    </submittedName>
</protein>
<comment type="caution">
    <text evidence="1">The sequence shown here is derived from an EMBL/GenBank/DDBJ whole genome shotgun (WGS) entry which is preliminary data.</text>
</comment>
<reference evidence="1" key="1">
    <citation type="journal article" date="2022" name="Int. J. Mol. Sci.">
        <title>Draft Genome of Tanacetum Coccineum: Genomic Comparison of Closely Related Tanacetum-Family Plants.</title>
        <authorList>
            <person name="Yamashiro T."/>
            <person name="Shiraishi A."/>
            <person name="Nakayama K."/>
            <person name="Satake H."/>
        </authorList>
    </citation>
    <scope>NUCLEOTIDE SEQUENCE</scope>
</reference>
<evidence type="ECO:0000313" key="2">
    <source>
        <dbReference type="Proteomes" id="UP001151760"/>
    </source>
</evidence>
<organism evidence="1 2">
    <name type="scientific">Tanacetum coccineum</name>
    <dbReference type="NCBI Taxonomy" id="301880"/>
    <lineage>
        <taxon>Eukaryota</taxon>
        <taxon>Viridiplantae</taxon>
        <taxon>Streptophyta</taxon>
        <taxon>Embryophyta</taxon>
        <taxon>Tracheophyta</taxon>
        <taxon>Spermatophyta</taxon>
        <taxon>Magnoliopsida</taxon>
        <taxon>eudicotyledons</taxon>
        <taxon>Gunneridae</taxon>
        <taxon>Pentapetalae</taxon>
        <taxon>asterids</taxon>
        <taxon>campanulids</taxon>
        <taxon>Asterales</taxon>
        <taxon>Asteraceae</taxon>
        <taxon>Asteroideae</taxon>
        <taxon>Anthemideae</taxon>
        <taxon>Anthemidinae</taxon>
        <taxon>Tanacetum</taxon>
    </lineage>
</organism>
<dbReference type="EMBL" id="BQNB010013804">
    <property type="protein sequence ID" value="GJT20452.1"/>
    <property type="molecule type" value="Genomic_DNA"/>
</dbReference>
<name>A0ABQ5C270_9ASTR</name>
<dbReference type="Proteomes" id="UP001151760">
    <property type="component" value="Unassembled WGS sequence"/>
</dbReference>
<reference evidence="1" key="2">
    <citation type="submission" date="2022-01" db="EMBL/GenBank/DDBJ databases">
        <authorList>
            <person name="Yamashiro T."/>
            <person name="Shiraishi A."/>
            <person name="Satake H."/>
            <person name="Nakayama K."/>
        </authorList>
    </citation>
    <scope>NUCLEOTIDE SEQUENCE</scope>
</reference>
<gene>
    <name evidence="1" type="ORF">Tco_0890389</name>
</gene>
<sequence>MTVWCDLAFVVHAFKKNCYNNWPYGAVIIFSVSLLIHDMEPEIIQLSNIDAKGLAMSYGLKQDKRQPKNYQPDNGQIPLMSNKRSVKRRLIDGVVRSIGMDVATRPKIADGHLQQE</sequence>